<dbReference type="PANTHER" id="PTHR11375">
    <property type="entry name" value="ACIDIC LEUCINE-RICH NUCLEAR PHOSPHOPROTEIN 32"/>
    <property type="match status" value="1"/>
</dbReference>
<dbReference type="SUPFAM" id="SSF52058">
    <property type="entry name" value="L domain-like"/>
    <property type="match status" value="1"/>
</dbReference>
<dbReference type="GO" id="GO:0042981">
    <property type="term" value="P:regulation of apoptotic process"/>
    <property type="evidence" value="ECO:0007669"/>
    <property type="project" value="TreeGrafter"/>
</dbReference>
<keyword evidence="6" id="KW-0156">Chromatin regulator</keyword>
<dbReference type="Pfam" id="PF14580">
    <property type="entry name" value="LRR_9"/>
    <property type="match status" value="1"/>
</dbReference>
<comment type="function">
    <text evidence="10">Histone chaperone that specifically mediates the genome-wide removal of histone H2A.Z/H2AZ1 from the nucleosome: removes H2A.Z/H2AZ1 from its normal sites of deposition, especially from enhancer and insulator regions. Not involved in deposition of H2A.Z/H2AZ1 in the nucleosome. May stabilize the evicted H2A.Z/H2AZ1-H2B dimer, thus shifting the equilibrium towards dissociation and the off-chromatin state. Inhibits activity of protein phosphatase 2A (PP2A). Does not inhibit protein phosphatase 1. May play a role in cerebellar development and synaptogenesis.</text>
</comment>
<dbReference type="InterPro" id="IPR032675">
    <property type="entry name" value="LRR_dom_sf"/>
</dbReference>
<feature type="compositionally biased region" description="Acidic residues" evidence="12">
    <location>
        <begin position="208"/>
        <end position="221"/>
    </location>
</feature>
<evidence type="ECO:0000256" key="10">
    <source>
        <dbReference type="ARBA" id="ARBA00045721"/>
    </source>
</evidence>
<dbReference type="Proteomes" id="UP000694395">
    <property type="component" value="Chromosome 32"/>
</dbReference>
<dbReference type="GO" id="GO:0006325">
    <property type="term" value="P:chromatin organization"/>
    <property type="evidence" value="ECO:0007669"/>
    <property type="project" value="UniProtKB-KW"/>
</dbReference>
<evidence type="ECO:0000259" key="13">
    <source>
        <dbReference type="SMART" id="SM00446"/>
    </source>
</evidence>
<evidence type="ECO:0000256" key="8">
    <source>
        <dbReference type="ARBA" id="ARBA00023242"/>
    </source>
</evidence>
<dbReference type="InterPro" id="IPR003591">
    <property type="entry name" value="Leu-rich_rpt_typical-subtyp"/>
</dbReference>
<evidence type="ECO:0000256" key="3">
    <source>
        <dbReference type="ARBA" id="ARBA00022490"/>
    </source>
</evidence>
<dbReference type="PROSITE" id="PS51450">
    <property type="entry name" value="LRR"/>
    <property type="match status" value="2"/>
</dbReference>
<reference evidence="14" key="2">
    <citation type="submission" date="2025-08" db="UniProtKB">
        <authorList>
            <consortium name="Ensembl"/>
        </authorList>
    </citation>
    <scope>IDENTIFICATION</scope>
</reference>
<dbReference type="InterPro" id="IPR045081">
    <property type="entry name" value="AN32"/>
</dbReference>
<organism evidence="14 15">
    <name type="scientific">Oncorhynchus mykiss</name>
    <name type="common">Rainbow trout</name>
    <name type="synonym">Salmo gairdneri</name>
    <dbReference type="NCBI Taxonomy" id="8022"/>
    <lineage>
        <taxon>Eukaryota</taxon>
        <taxon>Metazoa</taxon>
        <taxon>Chordata</taxon>
        <taxon>Craniata</taxon>
        <taxon>Vertebrata</taxon>
        <taxon>Euteleostomi</taxon>
        <taxon>Actinopterygii</taxon>
        <taxon>Neopterygii</taxon>
        <taxon>Teleostei</taxon>
        <taxon>Protacanthopterygii</taxon>
        <taxon>Salmoniformes</taxon>
        <taxon>Salmonidae</taxon>
        <taxon>Salmoninae</taxon>
        <taxon>Oncorhynchus</taxon>
    </lineage>
</organism>
<keyword evidence="5" id="KW-0677">Repeat</keyword>
<keyword evidence="8 11" id="KW-0539">Nucleus</keyword>
<dbReference type="PANTHER" id="PTHR11375:SF5">
    <property type="entry name" value="ACIDIC LEUCINE-RICH NUCLEAR PHOSPHOPROTEIN 32 FAMILY MEMBER E"/>
    <property type="match status" value="1"/>
</dbReference>
<evidence type="ECO:0000256" key="12">
    <source>
        <dbReference type="SAM" id="MobiDB-lite"/>
    </source>
</evidence>
<evidence type="ECO:0000256" key="11">
    <source>
        <dbReference type="RuleBase" id="RU369103"/>
    </source>
</evidence>
<dbReference type="SMART" id="SM00369">
    <property type="entry name" value="LRR_TYP"/>
    <property type="match status" value="3"/>
</dbReference>
<feature type="compositionally biased region" description="Acidic residues" evidence="12">
    <location>
        <begin position="148"/>
        <end position="169"/>
    </location>
</feature>
<evidence type="ECO:0000256" key="5">
    <source>
        <dbReference type="ARBA" id="ARBA00022737"/>
    </source>
</evidence>
<dbReference type="GO" id="GO:0019212">
    <property type="term" value="F:phosphatase inhibitor activity"/>
    <property type="evidence" value="ECO:0007669"/>
    <property type="project" value="TreeGrafter"/>
</dbReference>
<dbReference type="AlphaFoldDB" id="A0A8K9X7G5"/>
<keyword evidence="7" id="KW-0143">Chaperone</keyword>
<evidence type="ECO:0000313" key="15">
    <source>
        <dbReference type="Proteomes" id="UP000694395"/>
    </source>
</evidence>
<proteinExistence type="inferred from homology"/>
<evidence type="ECO:0000256" key="9">
    <source>
        <dbReference type="ARBA" id="ARBA00025777"/>
    </source>
</evidence>
<evidence type="ECO:0000256" key="7">
    <source>
        <dbReference type="ARBA" id="ARBA00023186"/>
    </source>
</evidence>
<dbReference type="FunFam" id="3.80.10.10:FF:000003">
    <property type="entry name" value="Acidic leucine-rich nuclear phosphoprotein 32 family member A"/>
    <property type="match status" value="1"/>
</dbReference>
<evidence type="ECO:0000256" key="4">
    <source>
        <dbReference type="ARBA" id="ARBA00022614"/>
    </source>
</evidence>
<accession>A0A8K9X7G5</accession>
<keyword evidence="3" id="KW-0963">Cytoplasm</keyword>
<dbReference type="InterPro" id="IPR001611">
    <property type="entry name" value="Leu-rich_rpt"/>
</dbReference>
<name>A0A8K9X7G5_ONCMY</name>
<dbReference type="SMART" id="SM00446">
    <property type="entry name" value="LRRcap"/>
    <property type="match status" value="1"/>
</dbReference>
<feature type="domain" description="U2A'/phosphoprotein 32 family A C-terminal" evidence="13">
    <location>
        <begin position="128"/>
        <end position="146"/>
    </location>
</feature>
<evidence type="ECO:0000256" key="2">
    <source>
        <dbReference type="ARBA" id="ARBA00004496"/>
    </source>
</evidence>
<comment type="function">
    <text evidence="11">Multifunctional protein that is involved in the regulation of many processes.</text>
</comment>
<comment type="similarity">
    <text evidence="9 11">Belongs to the ANP32 family.</text>
</comment>
<dbReference type="GO" id="GO:0042393">
    <property type="term" value="F:histone binding"/>
    <property type="evidence" value="ECO:0007669"/>
    <property type="project" value="TreeGrafter"/>
</dbReference>
<evidence type="ECO:0000313" key="14">
    <source>
        <dbReference type="Ensembl" id="ENSOMYP00000128953.1"/>
    </source>
</evidence>
<evidence type="ECO:0000256" key="6">
    <source>
        <dbReference type="ARBA" id="ARBA00022853"/>
    </source>
</evidence>
<dbReference type="GeneTree" id="ENSGT00950000182907"/>
<evidence type="ECO:0000256" key="1">
    <source>
        <dbReference type="ARBA" id="ARBA00004123"/>
    </source>
</evidence>
<dbReference type="InterPro" id="IPR003603">
    <property type="entry name" value="U2A'_phosphoprotein32A_C"/>
</dbReference>
<feature type="region of interest" description="Disordered" evidence="12">
    <location>
        <begin position="148"/>
        <end position="241"/>
    </location>
</feature>
<reference evidence="14" key="3">
    <citation type="submission" date="2025-09" db="UniProtKB">
        <authorList>
            <consortium name="Ensembl"/>
        </authorList>
    </citation>
    <scope>IDENTIFICATION</scope>
</reference>
<dbReference type="Gene3D" id="3.80.10.10">
    <property type="entry name" value="Ribonuclease Inhibitor"/>
    <property type="match status" value="1"/>
</dbReference>
<protein>
    <recommendedName>
        <fullName evidence="11">Acidic leucine-rich nuclear phosphoprotein 32 family member</fullName>
    </recommendedName>
</protein>
<comment type="subcellular location">
    <subcellularLocation>
        <location evidence="2">Cytoplasm</location>
    </subcellularLocation>
    <subcellularLocation>
        <location evidence="1 11">Nucleus</location>
    </subcellularLocation>
</comment>
<keyword evidence="15" id="KW-1185">Reference proteome</keyword>
<dbReference type="GO" id="GO:0005634">
    <property type="term" value="C:nucleus"/>
    <property type="evidence" value="ECO:0007669"/>
    <property type="project" value="UniProtKB-SubCell"/>
</dbReference>
<sequence length="241" mass="27127">MEMKKRISLELRNRTPAEVTEMVVDNCRTSDGEVEGLTDDFKELEFLSMVNVGLTSLAKLPSLPKLRKLELSDNNISGHLETLSEKSPNLTYLNLSGNKIKELSNVEALQNLKNLKSLDLFNCEITTLEEYRESIFELLPQVTYLDGFDQEDNEAPDSEADADDDEGEDGTGPTGDYDDEDDEEEEEEEEVSEGREVGLSYLMKEKIQDEEDDDDYAEEEEGKGVEGEYLKDGSKSSSPQL</sequence>
<dbReference type="Ensembl" id="ENSOMYT00000143051.1">
    <property type="protein sequence ID" value="ENSOMYP00000128953.1"/>
    <property type="gene ID" value="ENSOMYG00000017064.2"/>
</dbReference>
<reference evidence="14" key="1">
    <citation type="submission" date="2020-07" db="EMBL/GenBank/DDBJ databases">
        <title>A long reads based de novo assembly of the rainbow trout Arlee double haploid line genome.</title>
        <authorList>
            <person name="Gao G."/>
            <person name="Palti Y."/>
        </authorList>
    </citation>
    <scope>NUCLEOTIDE SEQUENCE [LARGE SCALE GENOMIC DNA]</scope>
</reference>
<feature type="compositionally biased region" description="Basic and acidic residues" evidence="12">
    <location>
        <begin position="222"/>
        <end position="234"/>
    </location>
</feature>
<dbReference type="GO" id="GO:0005737">
    <property type="term" value="C:cytoplasm"/>
    <property type="evidence" value="ECO:0007669"/>
    <property type="project" value="UniProtKB-SubCell"/>
</dbReference>
<feature type="compositionally biased region" description="Acidic residues" evidence="12">
    <location>
        <begin position="176"/>
        <end position="191"/>
    </location>
</feature>
<keyword evidence="4 11" id="KW-0433">Leucine-rich repeat</keyword>